<dbReference type="RefSeq" id="WP_106357461.1">
    <property type="nucleotide sequence ID" value="NZ_FQWO01000004.1"/>
</dbReference>
<dbReference type="GO" id="GO:0016747">
    <property type="term" value="F:acyltransferase activity, transferring groups other than amino-acyl groups"/>
    <property type="evidence" value="ECO:0007669"/>
    <property type="project" value="InterPro"/>
</dbReference>
<keyword evidence="5" id="KW-1185">Reference proteome</keyword>
<evidence type="ECO:0000313" key="4">
    <source>
        <dbReference type="Proteomes" id="UP000184384"/>
    </source>
</evidence>
<accession>A0A1M5MX30</accession>
<gene>
    <name evidence="2" type="ORF">BC624_103196</name>
    <name evidence="3" type="ORF">SAMN05443373_104196</name>
</gene>
<dbReference type="EMBL" id="PVUB01000003">
    <property type="protein sequence ID" value="PRZ25115.1"/>
    <property type="molecule type" value="Genomic_DNA"/>
</dbReference>
<dbReference type="Proteomes" id="UP000184384">
    <property type="component" value="Unassembled WGS sequence"/>
</dbReference>
<evidence type="ECO:0000259" key="1">
    <source>
        <dbReference type="PROSITE" id="PS51186"/>
    </source>
</evidence>
<protein>
    <submittedName>
        <fullName evidence="3">Acetyltransferase (GNAT) domain-containing protein</fullName>
    </submittedName>
    <submittedName>
        <fullName evidence="2">Acetyltransferase (GNAT) family protein</fullName>
    </submittedName>
</protein>
<evidence type="ECO:0000313" key="5">
    <source>
        <dbReference type="Proteomes" id="UP000237771"/>
    </source>
</evidence>
<dbReference type="InterPro" id="IPR016181">
    <property type="entry name" value="Acyl_CoA_acyltransferase"/>
</dbReference>
<dbReference type="STRING" id="280093.SAMN05443373_104196"/>
<sequence>MAILENHQKKGFGEALILHCEKDCISKKVLLIWFNARTQAVGFYEKLAYTKKGNPFEIENIGEHLVMFKKLI</sequence>
<dbReference type="PROSITE" id="PS51186">
    <property type="entry name" value="GNAT"/>
    <property type="match status" value="1"/>
</dbReference>
<dbReference type="AlphaFoldDB" id="A0A1M5MX30"/>
<name>A0A1M5MX30_9FLAO</name>
<reference evidence="3" key="2">
    <citation type="submission" date="2016-11" db="EMBL/GenBank/DDBJ databases">
        <authorList>
            <person name="Jaros S."/>
            <person name="Januszkiewicz K."/>
            <person name="Wedrychowicz H."/>
        </authorList>
    </citation>
    <scope>NUCLEOTIDE SEQUENCE [LARGE SCALE GENOMIC DNA]</scope>
    <source>
        <strain evidence="3">DSM 19729</strain>
    </source>
</reference>
<reference evidence="4" key="1">
    <citation type="submission" date="2016-11" db="EMBL/GenBank/DDBJ databases">
        <authorList>
            <person name="Varghese N."/>
            <person name="Submissions S."/>
        </authorList>
    </citation>
    <scope>NUCLEOTIDE SEQUENCE [LARGE SCALE GENOMIC DNA]</scope>
    <source>
        <strain evidence="4">DSM 19729</strain>
    </source>
</reference>
<dbReference type="SUPFAM" id="SSF55729">
    <property type="entry name" value="Acyl-CoA N-acyltransferases (Nat)"/>
    <property type="match status" value="1"/>
</dbReference>
<organism evidence="3 4">
    <name type="scientific">Flavobacterium granuli</name>
    <dbReference type="NCBI Taxonomy" id="280093"/>
    <lineage>
        <taxon>Bacteria</taxon>
        <taxon>Pseudomonadati</taxon>
        <taxon>Bacteroidota</taxon>
        <taxon>Flavobacteriia</taxon>
        <taxon>Flavobacteriales</taxon>
        <taxon>Flavobacteriaceae</taxon>
        <taxon>Flavobacterium</taxon>
    </lineage>
</organism>
<dbReference type="Pfam" id="PF13673">
    <property type="entry name" value="Acetyltransf_10"/>
    <property type="match status" value="1"/>
</dbReference>
<evidence type="ECO:0000313" key="2">
    <source>
        <dbReference type="EMBL" id="PRZ25115.1"/>
    </source>
</evidence>
<feature type="domain" description="N-acetyltransferase" evidence="1">
    <location>
        <begin position="1"/>
        <end position="72"/>
    </location>
</feature>
<proteinExistence type="predicted"/>
<evidence type="ECO:0000313" key="3">
    <source>
        <dbReference type="EMBL" id="SHG81900.1"/>
    </source>
</evidence>
<dbReference type="EMBL" id="FQWO01000004">
    <property type="protein sequence ID" value="SHG81900.1"/>
    <property type="molecule type" value="Genomic_DNA"/>
</dbReference>
<dbReference type="Proteomes" id="UP000237771">
    <property type="component" value="Unassembled WGS sequence"/>
</dbReference>
<reference evidence="2 5" key="3">
    <citation type="submission" date="2018-03" db="EMBL/GenBank/DDBJ databases">
        <title>Genomic Encyclopedia of Archaeal and Bacterial Type Strains, Phase II (KMG-II): from individual species to whole genera.</title>
        <authorList>
            <person name="Goeker M."/>
        </authorList>
    </citation>
    <scope>NUCLEOTIDE SEQUENCE [LARGE SCALE GENOMIC DNA]</scope>
    <source>
        <strain evidence="2 5">DSM 17797</strain>
    </source>
</reference>
<dbReference type="InterPro" id="IPR000182">
    <property type="entry name" value="GNAT_dom"/>
</dbReference>
<keyword evidence="3" id="KW-0808">Transferase</keyword>
<dbReference type="Gene3D" id="3.40.630.30">
    <property type="match status" value="1"/>
</dbReference>